<dbReference type="Pfam" id="PF05193">
    <property type="entry name" value="Peptidase_M16_C"/>
    <property type="match status" value="1"/>
</dbReference>
<sequence>MGKQLIQTHQFSNGLTLVAETMDDVQSAAFSILVPSGSIYDPPNKRGTASILSELVTRGAGPYDSQQLSCALDDLGVQRHEGITSGHITFSGATLAGNLAETLKIYGEILKNPHLPVNQFDAARAGVAQALLSVEDDARQKALVELKRHAFPAPWGLPNDGELEHLEFITIDDVRTLYENCFHPNETIIGVAGNVDFEQVKQIIEELFGDWKTSSISEEPAMVFADENRFFTEQDTTQTHLGIAYDAVPYGHPEYYAAWAAVGILSGGMSARLFTEVREKRGLCYTVSASLSGMPGLGRVLCYAGTTSERAQETLDVTLFELTRLGDGIEESELERCKARAKSSLIMSQESTSSRASSIARDWFYLKRITTLDQINDEIQQLTTDRVLNYIHAHPAANFTVLTIGPQPLEVPSDIS</sequence>
<dbReference type="AlphaFoldDB" id="A0A517V861"/>
<dbReference type="RefSeq" id="WP_145224288.1">
    <property type="nucleotide sequence ID" value="NZ_CP036343.1"/>
</dbReference>
<dbReference type="InterPro" id="IPR011249">
    <property type="entry name" value="Metalloenz_LuxS/M16"/>
</dbReference>
<dbReference type="Pfam" id="PF00675">
    <property type="entry name" value="Peptidase_M16"/>
    <property type="match status" value="1"/>
</dbReference>
<dbReference type="InterPro" id="IPR011765">
    <property type="entry name" value="Pept_M16_N"/>
</dbReference>
<organism evidence="3 4">
    <name type="scientific">Gimesia algae</name>
    <dbReference type="NCBI Taxonomy" id="2527971"/>
    <lineage>
        <taxon>Bacteria</taxon>
        <taxon>Pseudomonadati</taxon>
        <taxon>Planctomycetota</taxon>
        <taxon>Planctomycetia</taxon>
        <taxon>Planctomycetales</taxon>
        <taxon>Planctomycetaceae</taxon>
        <taxon>Gimesia</taxon>
    </lineage>
</organism>
<evidence type="ECO:0000313" key="3">
    <source>
        <dbReference type="EMBL" id="QDT89197.1"/>
    </source>
</evidence>
<gene>
    <name evidence="3" type="ORF">Pan161_08240</name>
</gene>
<protein>
    <submittedName>
        <fullName evidence="3">Peptidase M16 inactive domain protein</fullName>
    </submittedName>
</protein>
<dbReference type="PANTHER" id="PTHR11851">
    <property type="entry name" value="METALLOPROTEASE"/>
    <property type="match status" value="1"/>
</dbReference>
<dbReference type="OrthoDB" id="9762085at2"/>
<dbReference type="PANTHER" id="PTHR11851:SF219">
    <property type="entry name" value="HYPOTHETICAL ZINC PROTEASE"/>
    <property type="match status" value="1"/>
</dbReference>
<evidence type="ECO:0000259" key="1">
    <source>
        <dbReference type="Pfam" id="PF00675"/>
    </source>
</evidence>
<dbReference type="SUPFAM" id="SSF63411">
    <property type="entry name" value="LuxS/MPP-like metallohydrolase"/>
    <property type="match status" value="2"/>
</dbReference>
<feature type="domain" description="Peptidase M16 N-terminal" evidence="1">
    <location>
        <begin position="24"/>
        <end position="147"/>
    </location>
</feature>
<proteinExistence type="predicted"/>
<dbReference type="InterPro" id="IPR007863">
    <property type="entry name" value="Peptidase_M16_C"/>
</dbReference>
<evidence type="ECO:0000313" key="4">
    <source>
        <dbReference type="Proteomes" id="UP000316855"/>
    </source>
</evidence>
<dbReference type="KEGG" id="gax:Pan161_08240"/>
<reference evidence="3 4" key="1">
    <citation type="submission" date="2019-02" db="EMBL/GenBank/DDBJ databases">
        <title>Deep-cultivation of Planctomycetes and their phenomic and genomic characterization uncovers novel biology.</title>
        <authorList>
            <person name="Wiegand S."/>
            <person name="Jogler M."/>
            <person name="Boedeker C."/>
            <person name="Pinto D."/>
            <person name="Vollmers J."/>
            <person name="Rivas-Marin E."/>
            <person name="Kohn T."/>
            <person name="Peeters S.H."/>
            <person name="Heuer A."/>
            <person name="Rast P."/>
            <person name="Oberbeckmann S."/>
            <person name="Bunk B."/>
            <person name="Jeske O."/>
            <person name="Meyerdierks A."/>
            <person name="Storesund J.E."/>
            <person name="Kallscheuer N."/>
            <person name="Luecker S."/>
            <person name="Lage O.M."/>
            <person name="Pohl T."/>
            <person name="Merkel B.J."/>
            <person name="Hornburger P."/>
            <person name="Mueller R.-W."/>
            <person name="Bruemmer F."/>
            <person name="Labrenz M."/>
            <person name="Spormann A.M."/>
            <person name="Op den Camp H."/>
            <person name="Overmann J."/>
            <person name="Amann R."/>
            <person name="Jetten M.S.M."/>
            <person name="Mascher T."/>
            <person name="Medema M.H."/>
            <person name="Devos D.P."/>
            <person name="Kaster A.-K."/>
            <person name="Ovreas L."/>
            <person name="Rohde M."/>
            <person name="Galperin M.Y."/>
            <person name="Jogler C."/>
        </authorList>
    </citation>
    <scope>NUCLEOTIDE SEQUENCE [LARGE SCALE GENOMIC DNA]</scope>
    <source>
        <strain evidence="3 4">Pan161</strain>
    </source>
</reference>
<keyword evidence="4" id="KW-1185">Reference proteome</keyword>
<dbReference type="InterPro" id="IPR050361">
    <property type="entry name" value="MPP/UQCRC_Complex"/>
</dbReference>
<feature type="domain" description="Peptidase M16 C-terminal" evidence="2">
    <location>
        <begin position="169"/>
        <end position="339"/>
    </location>
</feature>
<evidence type="ECO:0000259" key="2">
    <source>
        <dbReference type="Pfam" id="PF05193"/>
    </source>
</evidence>
<dbReference type="EMBL" id="CP036343">
    <property type="protein sequence ID" value="QDT89197.1"/>
    <property type="molecule type" value="Genomic_DNA"/>
</dbReference>
<dbReference type="Proteomes" id="UP000316855">
    <property type="component" value="Chromosome"/>
</dbReference>
<name>A0A517V861_9PLAN</name>
<dbReference type="GO" id="GO:0046872">
    <property type="term" value="F:metal ion binding"/>
    <property type="evidence" value="ECO:0007669"/>
    <property type="project" value="InterPro"/>
</dbReference>
<accession>A0A517V861</accession>
<dbReference type="Gene3D" id="3.30.830.10">
    <property type="entry name" value="Metalloenzyme, LuxS/M16 peptidase-like"/>
    <property type="match status" value="2"/>
</dbReference>